<comment type="function">
    <text evidence="8">Catalytic subunit of a constitutively active serine/threonine-protein kinase complex that phosphorylates a large number of substrates containing acidic residues C-terminal to the phosphorylated serine or threonine. Phosphorylates YTA7 during S-phase to promote transcription of histones.</text>
</comment>
<evidence type="ECO:0000256" key="1">
    <source>
        <dbReference type="ARBA" id="ARBA00022527"/>
    </source>
</evidence>
<name>A0A376B933_9ASCO</name>
<dbReference type="GO" id="GO:0106310">
    <property type="term" value="F:protein serine kinase activity"/>
    <property type="evidence" value="ECO:0007669"/>
    <property type="project" value="UniProtKB-UniRule"/>
</dbReference>
<protein>
    <recommendedName>
        <fullName evidence="11">Casein kinase II subunit alpha</fullName>
        <shortName evidence="11">CK II alpha</shortName>
        <ecNumber evidence="11">2.7.11.1</ecNumber>
    </recommendedName>
</protein>
<dbReference type="GO" id="GO:0042790">
    <property type="term" value="P:nucleolar large rRNA transcription by RNA polymerase I"/>
    <property type="evidence" value="ECO:0007669"/>
    <property type="project" value="UniProtKB-ARBA"/>
</dbReference>
<comment type="subcellular location">
    <subcellularLocation>
        <location evidence="11">Nucleus</location>
    </subcellularLocation>
</comment>
<keyword evidence="1 10" id="KW-0723">Serine/threonine-protein kinase</keyword>
<dbReference type="PROSITE" id="PS00107">
    <property type="entry name" value="PROTEIN_KINASE_ATP"/>
    <property type="match status" value="1"/>
</dbReference>
<evidence type="ECO:0000313" key="14">
    <source>
        <dbReference type="Proteomes" id="UP000262825"/>
    </source>
</evidence>
<dbReference type="GO" id="GO:0032040">
    <property type="term" value="C:small-subunit processome"/>
    <property type="evidence" value="ECO:0007669"/>
    <property type="project" value="UniProtKB-ARBA"/>
</dbReference>
<dbReference type="GO" id="GO:0006974">
    <property type="term" value="P:DNA damage response"/>
    <property type="evidence" value="ECO:0007669"/>
    <property type="project" value="UniProtKB-ARBA"/>
</dbReference>
<dbReference type="EMBL" id="UFAJ01000588">
    <property type="protein sequence ID" value="SSD61157.1"/>
    <property type="molecule type" value="Genomic_DNA"/>
</dbReference>
<evidence type="ECO:0000256" key="5">
    <source>
        <dbReference type="ARBA" id="ARBA00022840"/>
    </source>
</evidence>
<dbReference type="FunFam" id="1.10.510.10:FF:000459">
    <property type="entry name" value="Casein kinase II subunit alpha"/>
    <property type="match status" value="1"/>
</dbReference>
<comment type="subunit">
    <text evidence="11">Heterotetramer.</text>
</comment>
<keyword evidence="3 9" id="KW-0547">Nucleotide-binding</keyword>
<dbReference type="PROSITE" id="PS00108">
    <property type="entry name" value="PROTEIN_KINASE_ST"/>
    <property type="match status" value="1"/>
</dbReference>
<dbReference type="AlphaFoldDB" id="A0A376B933"/>
<dbReference type="GO" id="GO:0060962">
    <property type="term" value="P:regulation of ribosomal protein gene transcription by RNA polymerase II"/>
    <property type="evidence" value="ECO:0007669"/>
    <property type="project" value="UniProtKB-ARBA"/>
</dbReference>
<dbReference type="InterPro" id="IPR017441">
    <property type="entry name" value="Protein_kinase_ATP_BS"/>
</dbReference>
<evidence type="ECO:0000256" key="4">
    <source>
        <dbReference type="ARBA" id="ARBA00022777"/>
    </source>
</evidence>
<evidence type="ECO:0000256" key="8">
    <source>
        <dbReference type="ARBA" id="ARBA00053883"/>
    </source>
</evidence>
<comment type="catalytic activity">
    <reaction evidence="6 11">
        <text>L-threonyl-[protein] + ATP = O-phospho-L-threonyl-[protein] + ADP + H(+)</text>
        <dbReference type="Rhea" id="RHEA:46608"/>
        <dbReference type="Rhea" id="RHEA-COMP:11060"/>
        <dbReference type="Rhea" id="RHEA-COMP:11605"/>
        <dbReference type="ChEBI" id="CHEBI:15378"/>
        <dbReference type="ChEBI" id="CHEBI:30013"/>
        <dbReference type="ChEBI" id="CHEBI:30616"/>
        <dbReference type="ChEBI" id="CHEBI:61977"/>
        <dbReference type="ChEBI" id="CHEBI:456216"/>
        <dbReference type="EC" id="2.7.11.1"/>
    </reaction>
</comment>
<dbReference type="GO" id="GO:0007535">
    <property type="term" value="P:donor selection"/>
    <property type="evidence" value="ECO:0007669"/>
    <property type="project" value="UniProtKB-ARBA"/>
</dbReference>
<evidence type="ECO:0000256" key="7">
    <source>
        <dbReference type="ARBA" id="ARBA00048679"/>
    </source>
</evidence>
<evidence type="ECO:0000256" key="10">
    <source>
        <dbReference type="RuleBase" id="RU000304"/>
    </source>
</evidence>
<dbReference type="VEuPathDB" id="FungiDB:SCODWIG_02918"/>
<evidence type="ECO:0000256" key="9">
    <source>
        <dbReference type="PROSITE-ProRule" id="PRU10141"/>
    </source>
</evidence>
<keyword evidence="14" id="KW-1185">Reference proteome</keyword>
<dbReference type="GO" id="GO:0005524">
    <property type="term" value="F:ATP binding"/>
    <property type="evidence" value="ECO:0007669"/>
    <property type="project" value="UniProtKB-UniRule"/>
</dbReference>
<dbReference type="Pfam" id="PF00069">
    <property type="entry name" value="Pkinase"/>
    <property type="match status" value="1"/>
</dbReference>
<dbReference type="GO" id="GO:0005956">
    <property type="term" value="C:protein kinase CK2 complex"/>
    <property type="evidence" value="ECO:0007669"/>
    <property type="project" value="TreeGrafter"/>
</dbReference>
<evidence type="ECO:0000256" key="3">
    <source>
        <dbReference type="ARBA" id="ARBA00022741"/>
    </source>
</evidence>
<accession>A0A376B933</accession>
<dbReference type="PANTHER" id="PTHR24054:SF27">
    <property type="entry name" value="CASEIN KINASE II SUBUNIT ALPHA"/>
    <property type="match status" value="1"/>
</dbReference>
<dbReference type="SUPFAM" id="SSF56112">
    <property type="entry name" value="Protein kinase-like (PK-like)"/>
    <property type="match status" value="1"/>
</dbReference>
<dbReference type="EC" id="2.7.11.1" evidence="11"/>
<dbReference type="SMART" id="SM00220">
    <property type="entry name" value="S_TKc"/>
    <property type="match status" value="1"/>
</dbReference>
<dbReference type="GO" id="GO:0006359">
    <property type="term" value="P:regulation of transcription by RNA polymerase III"/>
    <property type="evidence" value="ECO:0007669"/>
    <property type="project" value="TreeGrafter"/>
</dbReference>
<proteinExistence type="inferred from homology"/>
<dbReference type="Gene3D" id="3.30.200.20">
    <property type="entry name" value="Phosphorylase Kinase, domain 1"/>
    <property type="match status" value="1"/>
</dbReference>
<reference evidence="14" key="1">
    <citation type="submission" date="2018-06" db="EMBL/GenBank/DDBJ databases">
        <authorList>
            <person name="Guldener U."/>
        </authorList>
    </citation>
    <scope>NUCLEOTIDE SEQUENCE [LARGE SCALE GENOMIC DNA]</scope>
    <source>
        <strain evidence="14">UTAD17</strain>
    </source>
</reference>
<comment type="catalytic activity">
    <reaction evidence="7 11">
        <text>L-seryl-[protein] + ATP = O-phospho-L-seryl-[protein] + ADP + H(+)</text>
        <dbReference type="Rhea" id="RHEA:17989"/>
        <dbReference type="Rhea" id="RHEA-COMP:9863"/>
        <dbReference type="Rhea" id="RHEA-COMP:11604"/>
        <dbReference type="ChEBI" id="CHEBI:15378"/>
        <dbReference type="ChEBI" id="CHEBI:29999"/>
        <dbReference type="ChEBI" id="CHEBI:30616"/>
        <dbReference type="ChEBI" id="CHEBI:83421"/>
        <dbReference type="ChEBI" id="CHEBI:456216"/>
        <dbReference type="EC" id="2.7.11.1"/>
    </reaction>
</comment>
<dbReference type="OrthoDB" id="10254671at2759"/>
<dbReference type="Gene3D" id="1.10.510.10">
    <property type="entry name" value="Transferase(Phosphotransferase) domain 1"/>
    <property type="match status" value="1"/>
</dbReference>
<dbReference type="CDD" id="cd14132">
    <property type="entry name" value="STKc_CK2_alpha"/>
    <property type="match status" value="1"/>
</dbReference>
<dbReference type="GO" id="GO:0005829">
    <property type="term" value="C:cytosol"/>
    <property type="evidence" value="ECO:0007669"/>
    <property type="project" value="TreeGrafter"/>
</dbReference>
<dbReference type="GO" id="GO:0034456">
    <property type="term" value="C:UTP-C complex"/>
    <property type="evidence" value="ECO:0007669"/>
    <property type="project" value="UniProtKB-ARBA"/>
</dbReference>
<dbReference type="GO" id="GO:0051726">
    <property type="term" value="P:regulation of cell cycle"/>
    <property type="evidence" value="ECO:0007669"/>
    <property type="project" value="TreeGrafter"/>
</dbReference>
<gene>
    <name evidence="13" type="ORF">SCODWIG_02918</name>
</gene>
<evidence type="ECO:0000259" key="12">
    <source>
        <dbReference type="PROSITE" id="PS50011"/>
    </source>
</evidence>
<feature type="binding site" evidence="9">
    <location>
        <position position="80"/>
    </location>
    <ligand>
        <name>ATP</name>
        <dbReference type="ChEBI" id="CHEBI:30616"/>
    </ligand>
</feature>
<sequence>MSTLQPTILNKPSERVYSVAKVYRNSCSSMPRDYWDYEQCTDFNWGRISNYEVVSKIGRGKYSEVFRGLTVKENASCVIKVLKPVKMKKIYRELKILTHLTGGANIITLYDIVQDPDSKIPALIFENVDNVDFRKLYPTFTLSDIQFYFSQLLTALDYCHSMGIMHRDVKPQNVMISPKERKLRLIDWGLAEFYHPGVDYNVRVASRYHKGPELLVNLKQYDYSLDLWSVGCMIAAIIFQKEPFFKGSSNADQLVKIANVLGTSELLQYLNHYNLPLPTEYDEILGNYVRKPWESFINDRNKNMCCVEVIDLIDNLLRYDHQQRLTAQEAMNHPFFQKKF</sequence>
<evidence type="ECO:0000256" key="11">
    <source>
        <dbReference type="RuleBase" id="RU369118"/>
    </source>
</evidence>
<dbReference type="PANTHER" id="PTHR24054">
    <property type="entry name" value="CASEIN KINASE II SUBUNIT ALPHA"/>
    <property type="match status" value="1"/>
</dbReference>
<comment type="similarity">
    <text evidence="11">Belongs to the protein kinase superfamily. Ser/Thr protein kinase family. CK2 subfamily.</text>
</comment>
<evidence type="ECO:0000313" key="13">
    <source>
        <dbReference type="EMBL" id="SSD61157.1"/>
    </source>
</evidence>
<keyword evidence="4 11" id="KW-0418">Kinase</keyword>
<organism evidence="13 14">
    <name type="scientific">Saccharomycodes ludwigii</name>
    <dbReference type="NCBI Taxonomy" id="36035"/>
    <lineage>
        <taxon>Eukaryota</taxon>
        <taxon>Fungi</taxon>
        <taxon>Dikarya</taxon>
        <taxon>Ascomycota</taxon>
        <taxon>Saccharomycotina</taxon>
        <taxon>Saccharomycetes</taxon>
        <taxon>Saccharomycodales</taxon>
        <taxon>Saccharomycodaceae</taxon>
        <taxon>Saccharomycodes</taxon>
    </lineage>
</organism>
<dbReference type="GO" id="GO:0004674">
    <property type="term" value="F:protein serine/threonine kinase activity"/>
    <property type="evidence" value="ECO:0007669"/>
    <property type="project" value="UniProtKB-UniRule"/>
</dbReference>
<keyword evidence="11" id="KW-0539">Nucleus</keyword>
<keyword evidence="5 9" id="KW-0067">ATP-binding</keyword>
<dbReference type="FunFam" id="3.30.200.20:FF:000088">
    <property type="entry name" value="Casein kinase II subunit alpha"/>
    <property type="match status" value="1"/>
</dbReference>
<dbReference type="Proteomes" id="UP000262825">
    <property type="component" value="Unassembled WGS sequence"/>
</dbReference>
<feature type="domain" description="Protein kinase" evidence="12">
    <location>
        <begin position="51"/>
        <end position="336"/>
    </location>
</feature>
<evidence type="ECO:0000256" key="2">
    <source>
        <dbReference type="ARBA" id="ARBA00022679"/>
    </source>
</evidence>
<dbReference type="GO" id="GO:0005654">
    <property type="term" value="C:nucleoplasm"/>
    <property type="evidence" value="ECO:0007669"/>
    <property type="project" value="UniProtKB-ARBA"/>
</dbReference>
<dbReference type="PROSITE" id="PS50011">
    <property type="entry name" value="PROTEIN_KINASE_DOM"/>
    <property type="match status" value="1"/>
</dbReference>
<dbReference type="InterPro" id="IPR011009">
    <property type="entry name" value="Kinase-like_dom_sf"/>
</dbReference>
<keyword evidence="2 11" id="KW-0808">Transferase</keyword>
<dbReference type="InterPro" id="IPR008271">
    <property type="entry name" value="Ser/Thr_kinase_AS"/>
</dbReference>
<dbReference type="GO" id="GO:0006356">
    <property type="term" value="P:regulation of transcription by RNA polymerase I"/>
    <property type="evidence" value="ECO:0007669"/>
    <property type="project" value="UniProtKB-ARBA"/>
</dbReference>
<dbReference type="InterPro" id="IPR000719">
    <property type="entry name" value="Prot_kinase_dom"/>
</dbReference>
<dbReference type="GO" id="GO:0032545">
    <property type="term" value="C:CURI complex"/>
    <property type="evidence" value="ECO:0007669"/>
    <property type="project" value="UniProtKB-ARBA"/>
</dbReference>
<dbReference type="InterPro" id="IPR045216">
    <property type="entry name" value="CK2_alpha"/>
</dbReference>
<evidence type="ECO:0000256" key="6">
    <source>
        <dbReference type="ARBA" id="ARBA00047899"/>
    </source>
</evidence>